<accession>A0A9D7HLU6</accession>
<dbReference type="EMBL" id="JADJEV010000004">
    <property type="protein sequence ID" value="MBK6974512.1"/>
    <property type="molecule type" value="Genomic_DNA"/>
</dbReference>
<proteinExistence type="predicted"/>
<dbReference type="AlphaFoldDB" id="A0A9D7HLU6"/>
<organism evidence="1 2">
    <name type="scientific">Candidatus Methylophosphatis roskildensis</name>
    <dbReference type="NCBI Taxonomy" id="2899263"/>
    <lineage>
        <taxon>Bacteria</taxon>
        <taxon>Pseudomonadati</taxon>
        <taxon>Pseudomonadota</taxon>
        <taxon>Betaproteobacteria</taxon>
        <taxon>Nitrosomonadales</taxon>
        <taxon>Sterolibacteriaceae</taxon>
        <taxon>Candidatus Methylophosphatis</taxon>
    </lineage>
</organism>
<protein>
    <submittedName>
        <fullName evidence="1">Uncharacterized protein</fullName>
    </submittedName>
</protein>
<dbReference type="Proteomes" id="UP000807785">
    <property type="component" value="Unassembled WGS sequence"/>
</dbReference>
<evidence type="ECO:0000313" key="2">
    <source>
        <dbReference type="Proteomes" id="UP000807785"/>
    </source>
</evidence>
<sequence>MSELEHYDREIYELDQRIGRLALTCGADLSRQEVVVGLIKGHFESCAHTDALSKSRLAELRALLMLKYKIEASCLDAMGVADCSRLISEQDARLRLRGFPRESQTDIGEP</sequence>
<evidence type="ECO:0000313" key="1">
    <source>
        <dbReference type="EMBL" id="MBK6974512.1"/>
    </source>
</evidence>
<comment type="caution">
    <text evidence="1">The sequence shown here is derived from an EMBL/GenBank/DDBJ whole genome shotgun (WGS) entry which is preliminary data.</text>
</comment>
<gene>
    <name evidence="1" type="ORF">IPH26_16735</name>
</gene>
<reference evidence="1" key="1">
    <citation type="submission" date="2020-10" db="EMBL/GenBank/DDBJ databases">
        <title>Connecting structure to function with the recovery of over 1000 high-quality activated sludge metagenome-assembled genomes encoding full-length rRNA genes using long-read sequencing.</title>
        <authorList>
            <person name="Singleton C.M."/>
            <person name="Petriglieri F."/>
            <person name="Kristensen J.M."/>
            <person name="Kirkegaard R.H."/>
            <person name="Michaelsen T.Y."/>
            <person name="Andersen M.H."/>
            <person name="Karst S.M."/>
            <person name="Dueholm M.S."/>
            <person name="Nielsen P.H."/>
            <person name="Albertsen M."/>
        </authorList>
    </citation>
    <scope>NUCLEOTIDE SEQUENCE</scope>
    <source>
        <strain evidence="1">Bjer_18-Q3-R1-45_BAT3C.347</strain>
    </source>
</reference>
<name>A0A9D7HLU6_9PROT</name>